<protein>
    <submittedName>
        <fullName evidence="2">Uncharacterized protein</fullName>
    </submittedName>
</protein>
<dbReference type="RefSeq" id="WP_097651232.1">
    <property type="nucleotide sequence ID" value="NZ_LYXE01000051.1"/>
</dbReference>
<feature type="region of interest" description="Disordered" evidence="1">
    <location>
        <begin position="30"/>
        <end position="60"/>
    </location>
</feature>
<evidence type="ECO:0000256" key="1">
    <source>
        <dbReference type="SAM" id="MobiDB-lite"/>
    </source>
</evidence>
<organism evidence="2 3">
    <name type="scientific">Candidatus Chloroploca asiatica</name>
    <dbReference type="NCBI Taxonomy" id="1506545"/>
    <lineage>
        <taxon>Bacteria</taxon>
        <taxon>Bacillati</taxon>
        <taxon>Chloroflexota</taxon>
        <taxon>Chloroflexia</taxon>
        <taxon>Chloroflexales</taxon>
        <taxon>Chloroflexineae</taxon>
        <taxon>Oscillochloridaceae</taxon>
        <taxon>Candidatus Chloroploca</taxon>
    </lineage>
</organism>
<reference evidence="2 3" key="1">
    <citation type="submission" date="2016-05" db="EMBL/GenBank/DDBJ databases">
        <authorList>
            <person name="Lavstsen T."/>
            <person name="Jespersen J.S."/>
        </authorList>
    </citation>
    <scope>NUCLEOTIDE SEQUENCE [LARGE SCALE GENOMIC DNA]</scope>
    <source>
        <strain evidence="2 3">B7-9</strain>
    </source>
</reference>
<evidence type="ECO:0000313" key="3">
    <source>
        <dbReference type="Proteomes" id="UP000220922"/>
    </source>
</evidence>
<name>A0A2H3KRI9_9CHLR</name>
<comment type="caution">
    <text evidence="2">The sequence shown here is derived from an EMBL/GenBank/DDBJ whole genome shotgun (WGS) entry which is preliminary data.</text>
</comment>
<dbReference type="AlphaFoldDB" id="A0A2H3KRI9"/>
<proteinExistence type="predicted"/>
<gene>
    <name evidence="2" type="ORF">A9Q02_22945</name>
</gene>
<dbReference type="OrthoDB" id="161382at2"/>
<keyword evidence="3" id="KW-1185">Reference proteome</keyword>
<accession>A0A2H3KRI9</accession>
<dbReference type="Proteomes" id="UP000220922">
    <property type="component" value="Unassembled WGS sequence"/>
</dbReference>
<evidence type="ECO:0000313" key="2">
    <source>
        <dbReference type="EMBL" id="PDW00186.1"/>
    </source>
</evidence>
<dbReference type="EMBL" id="LYXE01000051">
    <property type="protein sequence ID" value="PDW00186.1"/>
    <property type="molecule type" value="Genomic_DNA"/>
</dbReference>
<sequence>MTTPTTMFDGLLDDATPTTLTARAQADALLEPDAAAGTPVSAANPDDEAGLTTEPAPVATDLDPHEKLVIVDGQRFLVAAGIDHETIRQHLIRQGFATLAGATIRTGTTQHDGRTLATVDFIKQAGTKG</sequence>